<reference evidence="1 2" key="1">
    <citation type="journal article" date="2018" name="Mol. Plant">
        <title>The genome of Artemisia annua provides insight into the evolution of Asteraceae family and artemisinin biosynthesis.</title>
        <authorList>
            <person name="Shen Q."/>
            <person name="Zhang L."/>
            <person name="Liao Z."/>
            <person name="Wang S."/>
            <person name="Yan T."/>
            <person name="Shi P."/>
            <person name="Liu M."/>
            <person name="Fu X."/>
            <person name="Pan Q."/>
            <person name="Wang Y."/>
            <person name="Lv Z."/>
            <person name="Lu X."/>
            <person name="Zhang F."/>
            <person name="Jiang W."/>
            <person name="Ma Y."/>
            <person name="Chen M."/>
            <person name="Hao X."/>
            <person name="Li L."/>
            <person name="Tang Y."/>
            <person name="Lv G."/>
            <person name="Zhou Y."/>
            <person name="Sun X."/>
            <person name="Brodelius P.E."/>
            <person name="Rose J.K.C."/>
            <person name="Tang K."/>
        </authorList>
    </citation>
    <scope>NUCLEOTIDE SEQUENCE [LARGE SCALE GENOMIC DNA]</scope>
    <source>
        <strain evidence="2">cv. Huhao1</strain>
        <tissue evidence="1">Leaf</tissue>
    </source>
</reference>
<proteinExistence type="predicted"/>
<dbReference type="SUPFAM" id="SSF52058">
    <property type="entry name" value="L domain-like"/>
    <property type="match status" value="1"/>
</dbReference>
<evidence type="ECO:0000313" key="2">
    <source>
        <dbReference type="Proteomes" id="UP000245207"/>
    </source>
</evidence>
<organism evidence="1 2">
    <name type="scientific">Artemisia annua</name>
    <name type="common">Sweet wormwood</name>
    <dbReference type="NCBI Taxonomy" id="35608"/>
    <lineage>
        <taxon>Eukaryota</taxon>
        <taxon>Viridiplantae</taxon>
        <taxon>Streptophyta</taxon>
        <taxon>Embryophyta</taxon>
        <taxon>Tracheophyta</taxon>
        <taxon>Spermatophyta</taxon>
        <taxon>Magnoliopsida</taxon>
        <taxon>eudicotyledons</taxon>
        <taxon>Gunneridae</taxon>
        <taxon>Pentapetalae</taxon>
        <taxon>asterids</taxon>
        <taxon>campanulids</taxon>
        <taxon>Asterales</taxon>
        <taxon>Asteraceae</taxon>
        <taxon>Asteroideae</taxon>
        <taxon>Anthemideae</taxon>
        <taxon>Artemisiinae</taxon>
        <taxon>Artemisia</taxon>
    </lineage>
</organism>
<protein>
    <submittedName>
        <fullName evidence="1">Leucine-rich repeat domain, L domain-like protein</fullName>
    </submittedName>
</protein>
<accession>A0A2U1PUD4</accession>
<comment type="caution">
    <text evidence="1">The sequence shown here is derived from an EMBL/GenBank/DDBJ whole genome shotgun (WGS) entry which is preliminary data.</text>
</comment>
<sequence length="396" mass="44950">MDKELVLFVLRLILQSYVSKEPGCLSMLTYLYLDDNPIVSMPNCVRSLPRLKALSLMDCETLVSIEHPPRTLKELICATYKKSVYLIQKITFDPEMSPQISLVMPLSVLAHSSIEIEGVIKIQPIAGVDDAILCSLGWRNLEFIKKRRVGTCITNLEYSAQFMGGKVMPKWIRRRSKGKSISFTIPSTPKKLRGLNVCYVCTSILSKDQDRYPRHQLIALPYIKISNITKNLTWIYKIILKRSMECGVSLVYENDDGMNEKEEDALCYYKSWNHIIGGDLSPFHLTTGEYCLYNRDFYWSFLELGPSSNPFIAPGALYKVFDEMPLSLLLSFFVQLQVPNTLLGGFYGFSSNNFPSIVKTPKQAISIGHNLFCELALSPLRLQIGLSRMTFSTSLI</sequence>
<dbReference type="Gene3D" id="3.80.10.10">
    <property type="entry name" value="Ribonuclease Inhibitor"/>
    <property type="match status" value="1"/>
</dbReference>
<dbReference type="EMBL" id="PKPP01000728">
    <property type="protein sequence ID" value="PWA89345.1"/>
    <property type="molecule type" value="Genomic_DNA"/>
</dbReference>
<dbReference type="AlphaFoldDB" id="A0A2U1PUD4"/>
<name>A0A2U1PUD4_ARTAN</name>
<dbReference type="Proteomes" id="UP000245207">
    <property type="component" value="Unassembled WGS sequence"/>
</dbReference>
<keyword evidence="2" id="KW-1185">Reference proteome</keyword>
<gene>
    <name evidence="1" type="ORF">CTI12_AA112030</name>
</gene>
<dbReference type="OrthoDB" id="1901675at2759"/>
<dbReference type="InterPro" id="IPR032675">
    <property type="entry name" value="LRR_dom_sf"/>
</dbReference>
<evidence type="ECO:0000313" key="1">
    <source>
        <dbReference type="EMBL" id="PWA89345.1"/>
    </source>
</evidence>